<evidence type="ECO:0000313" key="2">
    <source>
        <dbReference type="Proteomes" id="UP000276215"/>
    </source>
</evidence>
<keyword evidence="2" id="KW-1185">Reference proteome</keyword>
<dbReference type="AlphaFoldDB" id="A0A3N4K330"/>
<sequence length="59" mass="6859">MMIGYKLYGHMNLPSPWLVLVIAHRSYIDLRKSFILIVLIKLGSLEERILWYGVGSVVR</sequence>
<dbReference type="EMBL" id="ML120357">
    <property type="protein sequence ID" value="RPB04733.1"/>
    <property type="molecule type" value="Genomic_DNA"/>
</dbReference>
<organism evidence="1 2">
    <name type="scientific">Choiromyces venosus 120613-1</name>
    <dbReference type="NCBI Taxonomy" id="1336337"/>
    <lineage>
        <taxon>Eukaryota</taxon>
        <taxon>Fungi</taxon>
        <taxon>Dikarya</taxon>
        <taxon>Ascomycota</taxon>
        <taxon>Pezizomycotina</taxon>
        <taxon>Pezizomycetes</taxon>
        <taxon>Pezizales</taxon>
        <taxon>Tuberaceae</taxon>
        <taxon>Choiromyces</taxon>
    </lineage>
</organism>
<gene>
    <name evidence="1" type="ORF">L873DRAFT_1928874</name>
</gene>
<name>A0A3N4K330_9PEZI</name>
<protein>
    <submittedName>
        <fullName evidence="1">Uncharacterized protein</fullName>
    </submittedName>
</protein>
<accession>A0A3N4K330</accession>
<reference evidence="1 2" key="1">
    <citation type="journal article" date="2018" name="Nat. Ecol. Evol.">
        <title>Pezizomycetes genomes reveal the molecular basis of ectomycorrhizal truffle lifestyle.</title>
        <authorList>
            <person name="Murat C."/>
            <person name="Payen T."/>
            <person name="Noel B."/>
            <person name="Kuo A."/>
            <person name="Morin E."/>
            <person name="Chen J."/>
            <person name="Kohler A."/>
            <person name="Krizsan K."/>
            <person name="Balestrini R."/>
            <person name="Da Silva C."/>
            <person name="Montanini B."/>
            <person name="Hainaut M."/>
            <person name="Levati E."/>
            <person name="Barry K.W."/>
            <person name="Belfiori B."/>
            <person name="Cichocki N."/>
            <person name="Clum A."/>
            <person name="Dockter R.B."/>
            <person name="Fauchery L."/>
            <person name="Guy J."/>
            <person name="Iotti M."/>
            <person name="Le Tacon F."/>
            <person name="Lindquist E.A."/>
            <person name="Lipzen A."/>
            <person name="Malagnac F."/>
            <person name="Mello A."/>
            <person name="Molinier V."/>
            <person name="Miyauchi S."/>
            <person name="Poulain J."/>
            <person name="Riccioni C."/>
            <person name="Rubini A."/>
            <person name="Sitrit Y."/>
            <person name="Splivallo R."/>
            <person name="Traeger S."/>
            <person name="Wang M."/>
            <person name="Zifcakova L."/>
            <person name="Wipf D."/>
            <person name="Zambonelli A."/>
            <person name="Paolocci F."/>
            <person name="Nowrousian M."/>
            <person name="Ottonello S."/>
            <person name="Baldrian P."/>
            <person name="Spatafora J.W."/>
            <person name="Henrissat B."/>
            <person name="Nagy L.G."/>
            <person name="Aury J.M."/>
            <person name="Wincker P."/>
            <person name="Grigoriev I.V."/>
            <person name="Bonfante P."/>
            <person name="Martin F.M."/>
        </authorList>
    </citation>
    <scope>NUCLEOTIDE SEQUENCE [LARGE SCALE GENOMIC DNA]</scope>
    <source>
        <strain evidence="1 2">120613-1</strain>
    </source>
</reference>
<dbReference type="Proteomes" id="UP000276215">
    <property type="component" value="Unassembled WGS sequence"/>
</dbReference>
<proteinExistence type="predicted"/>
<evidence type="ECO:0000313" key="1">
    <source>
        <dbReference type="EMBL" id="RPB04733.1"/>
    </source>
</evidence>